<dbReference type="EMBL" id="BDGE01000023">
    <property type="protein sequence ID" value="GBE91520.1"/>
    <property type="molecule type" value="Genomic_DNA"/>
</dbReference>
<keyword evidence="2" id="KW-1277">Toxin-antitoxin system</keyword>
<evidence type="ECO:0000256" key="6">
    <source>
        <dbReference type="ARBA" id="ARBA00049988"/>
    </source>
</evidence>
<evidence type="ECO:0000256" key="5">
    <source>
        <dbReference type="ARBA" id="ARBA00023163"/>
    </source>
</evidence>
<evidence type="ECO:0000256" key="2">
    <source>
        <dbReference type="ARBA" id="ARBA00022649"/>
    </source>
</evidence>
<keyword evidence="4" id="KW-0238">DNA-binding</keyword>
<dbReference type="GO" id="GO:0006355">
    <property type="term" value="P:regulation of DNA-templated transcription"/>
    <property type="evidence" value="ECO:0007669"/>
    <property type="project" value="InterPro"/>
</dbReference>
<dbReference type="InterPro" id="IPR010985">
    <property type="entry name" value="Ribbon_hlx_hlx"/>
</dbReference>
<evidence type="ECO:0000313" key="8">
    <source>
        <dbReference type="Proteomes" id="UP000236527"/>
    </source>
</evidence>
<keyword evidence="8" id="KW-1185">Reference proteome</keyword>
<evidence type="ECO:0000256" key="3">
    <source>
        <dbReference type="ARBA" id="ARBA00023015"/>
    </source>
</evidence>
<comment type="similarity">
    <text evidence="6">Belongs to the TacA antitoxin family.</text>
</comment>
<accession>A0A2H6LE78</accession>
<evidence type="ECO:0000256" key="4">
    <source>
        <dbReference type="ARBA" id="ARBA00023125"/>
    </source>
</evidence>
<evidence type="ECO:0000313" key="7">
    <source>
        <dbReference type="EMBL" id="GBE91520.1"/>
    </source>
</evidence>
<keyword evidence="5" id="KW-0804">Transcription</keyword>
<name>A0A2H6LE78_9NOSO</name>
<proteinExistence type="inferred from homology"/>
<sequence>MLNMTHKHGSYLMVARSKMDNLGRNQVINIRVQEQQRDLIDNAAAILGKSRSDFMLEVACREAEKVICDKTFFALDQEKYQEFITILDSPPKANEEIRKLLNTKSPWD</sequence>
<dbReference type="AlphaFoldDB" id="A0A2H6LE78"/>
<dbReference type="PANTHER" id="PTHR35401">
    <property type="entry name" value="COPG FAMILY HELIX-TURN-HELIX PROTEIN-RELATED-RELATED"/>
    <property type="match status" value="1"/>
</dbReference>
<dbReference type="Pfam" id="PF08681">
    <property type="entry name" value="TacA1"/>
    <property type="match status" value="1"/>
</dbReference>
<comment type="caution">
    <text evidence="7">The sequence shown here is derived from an EMBL/GenBank/DDBJ whole genome shotgun (WGS) entry which is preliminary data.</text>
</comment>
<dbReference type="Gene3D" id="1.20.5.780">
    <property type="entry name" value="Single helix bin"/>
    <property type="match status" value="1"/>
</dbReference>
<keyword evidence="1" id="KW-0678">Repressor</keyword>
<organism evidence="7 8">
    <name type="scientific">Nostoc cycadae WK-1</name>
    <dbReference type="NCBI Taxonomy" id="1861711"/>
    <lineage>
        <taxon>Bacteria</taxon>
        <taxon>Bacillati</taxon>
        <taxon>Cyanobacteriota</taxon>
        <taxon>Cyanophyceae</taxon>
        <taxon>Nostocales</taxon>
        <taxon>Nostocaceae</taxon>
        <taxon>Nostoc</taxon>
    </lineage>
</organism>
<dbReference type="GO" id="GO:0003677">
    <property type="term" value="F:DNA binding"/>
    <property type="evidence" value="ECO:0007669"/>
    <property type="project" value="UniProtKB-KW"/>
</dbReference>
<gene>
    <name evidence="7" type="ORF">NCWK1_1244</name>
</gene>
<reference evidence="8" key="1">
    <citation type="journal article" date="2018" name="Genome Announc.">
        <title>Draft Genome Sequence of the Nitrogen-Fixing and Hormogonia-Inducing Cyanobacterium Nostoc cycadae Strain WK-1, Isolated from the Coralloid Roots of Cycas revoluta.</title>
        <authorList>
            <person name="Kanesaki Y."/>
            <person name="Hirose M."/>
            <person name="Hirose Y."/>
            <person name="Fujisawa T."/>
            <person name="Nakamura Y."/>
            <person name="Watanabe S."/>
            <person name="Matsunaga S."/>
            <person name="Uchida H."/>
            <person name="Murakami A."/>
        </authorList>
    </citation>
    <scope>NUCLEOTIDE SEQUENCE [LARGE SCALE GENOMIC DNA]</scope>
    <source>
        <strain evidence="8">WK-1</strain>
    </source>
</reference>
<protein>
    <submittedName>
        <fullName evidence="7">Toxin-antitoxin system protein</fullName>
    </submittedName>
</protein>
<keyword evidence="3" id="KW-0805">Transcription regulation</keyword>
<dbReference type="PANTHER" id="PTHR35401:SF1">
    <property type="entry name" value="CYTOPLASMIC PROTEIN"/>
    <property type="match status" value="1"/>
</dbReference>
<dbReference type="SUPFAM" id="SSF47598">
    <property type="entry name" value="Ribbon-helix-helix"/>
    <property type="match status" value="1"/>
</dbReference>
<dbReference type="Proteomes" id="UP000236527">
    <property type="component" value="Unassembled WGS sequence"/>
</dbReference>
<evidence type="ECO:0000256" key="1">
    <source>
        <dbReference type="ARBA" id="ARBA00022491"/>
    </source>
</evidence>
<dbReference type="InterPro" id="IPR014795">
    <property type="entry name" value="TacA_1-like"/>
</dbReference>